<sequence length="105" mass="11598">MELSFSTDSLKAKLCDKDLCYRELGEKRGRLLIGLLADFRTAFFAGEVPGGPTTISSVQGNYKLIWPFDIGCTLVTLTDGVTTSSWKDAYRIHIDYLVVDGSEAK</sequence>
<dbReference type="AlphaFoldDB" id="A0A165Z6C2"/>
<dbReference type="STRING" id="989403.SAMN05421798_102389"/>
<organism evidence="1 2">
    <name type="scientific">Pseudovibrio axinellae</name>
    <dbReference type="NCBI Taxonomy" id="989403"/>
    <lineage>
        <taxon>Bacteria</taxon>
        <taxon>Pseudomonadati</taxon>
        <taxon>Pseudomonadota</taxon>
        <taxon>Alphaproteobacteria</taxon>
        <taxon>Hyphomicrobiales</taxon>
        <taxon>Stappiaceae</taxon>
        <taxon>Pseudovibrio</taxon>
    </lineage>
</organism>
<gene>
    <name evidence="1" type="ORF">PsAD2_01828</name>
</gene>
<dbReference type="PATRIC" id="fig|989403.3.peg.1957"/>
<dbReference type="Proteomes" id="UP000076577">
    <property type="component" value="Unassembled WGS sequence"/>
</dbReference>
<keyword evidence="2" id="KW-1185">Reference proteome</keyword>
<name>A0A165Z6C2_9HYPH</name>
<reference evidence="1 2" key="1">
    <citation type="journal article" date="2016" name="Front. Microbiol.">
        <title>Comparative Genomic Analysis Reveals a Diverse Repertoire of Genes Involved in Prokaryote-Eukaryote Interactions within the Pseudovibrio Genus.</title>
        <authorList>
            <person name="Romano S."/>
            <person name="Fernandez-Guerra A."/>
            <person name="Reen F.J."/>
            <person name="Glockner F.O."/>
            <person name="Crowley S.P."/>
            <person name="O'Sullivan O."/>
            <person name="Cotter P.D."/>
            <person name="Adams C."/>
            <person name="Dobson A.D."/>
            <person name="O'Gara F."/>
        </authorList>
    </citation>
    <scope>NUCLEOTIDE SEQUENCE [LARGE SCALE GENOMIC DNA]</scope>
    <source>
        <strain evidence="1 2">Ad2</strain>
    </source>
</reference>
<evidence type="ECO:0000313" key="2">
    <source>
        <dbReference type="Proteomes" id="UP000076577"/>
    </source>
</evidence>
<proteinExistence type="predicted"/>
<dbReference type="EMBL" id="LMCB01000013">
    <property type="protein sequence ID" value="KZL19550.1"/>
    <property type="molecule type" value="Genomic_DNA"/>
</dbReference>
<protein>
    <submittedName>
        <fullName evidence="1">Uncharacterized protein</fullName>
    </submittedName>
</protein>
<evidence type="ECO:0000313" key="1">
    <source>
        <dbReference type="EMBL" id="KZL19550.1"/>
    </source>
</evidence>
<comment type="caution">
    <text evidence="1">The sequence shown here is derived from an EMBL/GenBank/DDBJ whole genome shotgun (WGS) entry which is preliminary data.</text>
</comment>
<accession>A0A165Z6C2</accession>